<proteinExistence type="predicted"/>
<accession>A0A9Q4DBI5</accession>
<evidence type="ECO:0000313" key="2">
    <source>
        <dbReference type="EMBL" id="WWC55074.1"/>
    </source>
</evidence>
<reference evidence="2 3" key="1">
    <citation type="journal article" date="2020" name="J. Bacteriol.">
        <title>Aerococcus urinae Isolated from Women with Lower Urinary Tract Symptoms: In Vitro Aggregation and Genome Analysis.</title>
        <authorList>
            <person name="Hilt E.E."/>
            <person name="Putonti C."/>
            <person name="Thomas-White K."/>
            <person name="Lewis A.L."/>
            <person name="Visick K.L."/>
            <person name="Gilbert N.M."/>
            <person name="Wolfe A.J."/>
        </authorList>
    </citation>
    <scope>NUCLEOTIDE SEQUENCE [LARGE SCALE GENOMIC DNA]</scope>
    <source>
        <strain evidence="2 3">UMB1016</strain>
    </source>
</reference>
<dbReference type="AlphaFoldDB" id="A0A1E9PPL0"/>
<keyword evidence="3" id="KW-1185">Reference proteome</keyword>
<evidence type="ECO:0000313" key="1">
    <source>
        <dbReference type="EMBL" id="MCY3086811.1"/>
    </source>
</evidence>
<gene>
    <name evidence="2" type="ORF">DBT44_0001875</name>
    <name evidence="1" type="ORF">ODY61_01625</name>
</gene>
<dbReference type="Proteomes" id="UP001069047">
    <property type="component" value="Unassembled WGS sequence"/>
</dbReference>
<evidence type="ECO:0000313" key="4">
    <source>
        <dbReference type="Proteomes" id="UP001069047"/>
    </source>
</evidence>
<name>A0A1E9PPL0_9LACT</name>
<dbReference type="EMBL" id="JAOTMY010000001">
    <property type="protein sequence ID" value="MCY3086811.1"/>
    <property type="molecule type" value="Genomic_DNA"/>
</dbReference>
<evidence type="ECO:0000313" key="3">
    <source>
        <dbReference type="Proteomes" id="UP000250354"/>
    </source>
</evidence>
<dbReference type="RefSeq" id="WP_070558669.1">
    <property type="nucleotide sequence ID" value="NZ_CAJHLJ010000013.1"/>
</dbReference>
<sequence>MSNVFKNKLDTFKSDLTGEEREYTANNYLWLVLQDKFGMTQSEFNRKLDDSEDMAVLEITTAILIANGLDVTVEEVAENTTPEMTNEFYTNFIKAAYPSRAEYLEMAQQANRETEIEK</sequence>
<reference evidence="2" key="3">
    <citation type="submission" date="2024-02" db="EMBL/GenBank/DDBJ databases">
        <authorList>
            <person name="Choi B."/>
        </authorList>
    </citation>
    <scope>NUCLEOTIDE SEQUENCE</scope>
    <source>
        <strain evidence="2">UMB1016</strain>
    </source>
</reference>
<organism evidence="1 4">
    <name type="scientific">Aerococcus mictus</name>
    <dbReference type="NCBI Taxonomy" id="2976810"/>
    <lineage>
        <taxon>Bacteria</taxon>
        <taxon>Bacillati</taxon>
        <taxon>Bacillota</taxon>
        <taxon>Bacilli</taxon>
        <taxon>Lactobacillales</taxon>
        <taxon>Aerococcaceae</taxon>
        <taxon>Aerococcus</taxon>
    </lineage>
</organism>
<dbReference type="EMBL" id="CP145132">
    <property type="protein sequence ID" value="WWC55074.1"/>
    <property type="molecule type" value="Genomic_DNA"/>
</dbReference>
<accession>A0A1E9PPL0</accession>
<dbReference type="Proteomes" id="UP000250354">
    <property type="component" value="Chromosome"/>
</dbReference>
<protein>
    <submittedName>
        <fullName evidence="1">Uncharacterized protein</fullName>
    </submittedName>
</protein>
<reference evidence="1" key="2">
    <citation type="submission" date="2022-09" db="EMBL/GenBank/DDBJ databases">
        <title>Aerococcus urinae taxonomy study.</title>
        <authorList>
            <person name="Christensen J."/>
            <person name="Senneby E."/>
        </authorList>
    </citation>
    <scope>NUCLEOTIDE SEQUENCE</scope>
    <source>
        <strain evidence="1">LUND-41-B12</strain>
    </source>
</reference>